<dbReference type="STRING" id="862719.AZOLI_1920"/>
<dbReference type="KEGG" id="ali:AZOLI_1920"/>
<accession>G7Z897</accession>
<evidence type="ECO:0000313" key="2">
    <source>
        <dbReference type="Proteomes" id="UP000005667"/>
    </source>
</evidence>
<organism evidence="1 2">
    <name type="scientific">Azospirillum lipoferum (strain 4B)</name>
    <dbReference type="NCBI Taxonomy" id="862719"/>
    <lineage>
        <taxon>Bacteria</taxon>
        <taxon>Pseudomonadati</taxon>
        <taxon>Pseudomonadota</taxon>
        <taxon>Alphaproteobacteria</taxon>
        <taxon>Rhodospirillales</taxon>
        <taxon>Azospirillaceae</taxon>
        <taxon>Azospirillum</taxon>
    </lineage>
</organism>
<name>G7Z897_AZOL4</name>
<dbReference type="AlphaFoldDB" id="G7Z897"/>
<proteinExistence type="predicted"/>
<dbReference type="Proteomes" id="UP000005667">
    <property type="component" value="Chromosome"/>
</dbReference>
<sequence length="79" mass="9112">MFPRPMVGVLYPERRPFGLGLAVQPRNPEWETRSVAGFVPLRSVLYTFRPQDSIPMLEPIFPLFPKPGRPCQTRTTTIR</sequence>
<gene>
    <name evidence="1" type="ordered locus">AZOLI_1920</name>
</gene>
<protein>
    <submittedName>
        <fullName evidence="1">Uncharacterized protein</fullName>
    </submittedName>
</protein>
<reference evidence="2" key="1">
    <citation type="journal article" date="2011" name="PLoS Genet.">
        <title>Azospirillum genomes reveal transition of bacteria from aquatic to terrestrial environments.</title>
        <authorList>
            <person name="Wisniewski-Dye F."/>
            <person name="Borziak K."/>
            <person name="Khalsa-Moyers G."/>
            <person name="Alexandre G."/>
            <person name="Sukharnikov L.O."/>
            <person name="Wuichet K."/>
            <person name="Hurst G.B."/>
            <person name="McDonald W.H."/>
            <person name="Robertson J.S."/>
            <person name="Barbe V."/>
            <person name="Calteau A."/>
            <person name="Rouy Z."/>
            <person name="Mangenot S."/>
            <person name="Prigent-Combaret C."/>
            <person name="Normand P."/>
            <person name="Boyer M."/>
            <person name="Siguier P."/>
            <person name="Dessaux Y."/>
            <person name="Elmerich C."/>
            <person name="Condemine G."/>
            <person name="Krishnen G."/>
            <person name="Kennedy I."/>
            <person name="Paterson A.H."/>
            <person name="Gonzalez V."/>
            <person name="Mavingui P."/>
            <person name="Zhulin I.B."/>
        </authorList>
    </citation>
    <scope>NUCLEOTIDE SEQUENCE [LARGE SCALE GENOMIC DNA]</scope>
    <source>
        <strain evidence="2">4B</strain>
    </source>
</reference>
<dbReference type="HOGENOM" id="CLU_2598479_0_0_5"/>
<keyword evidence="2" id="KW-1185">Reference proteome</keyword>
<evidence type="ECO:0000313" key="1">
    <source>
        <dbReference type="EMBL" id="CBS87174.1"/>
    </source>
</evidence>
<dbReference type="EMBL" id="FQ311868">
    <property type="protein sequence ID" value="CBS87174.1"/>
    <property type="molecule type" value="Genomic_DNA"/>
</dbReference>